<organism evidence="7 8">
    <name type="scientific">Bifidobacterium cuniculi</name>
    <dbReference type="NCBI Taxonomy" id="1688"/>
    <lineage>
        <taxon>Bacteria</taxon>
        <taxon>Bacillati</taxon>
        <taxon>Actinomycetota</taxon>
        <taxon>Actinomycetes</taxon>
        <taxon>Bifidobacteriales</taxon>
        <taxon>Bifidobacteriaceae</taxon>
        <taxon>Bifidobacterium</taxon>
    </lineage>
</organism>
<dbReference type="eggNOG" id="COG1511">
    <property type="taxonomic scope" value="Bacteria"/>
</dbReference>
<dbReference type="InterPro" id="IPR017501">
    <property type="entry name" value="Phage_infect_YhgE_C"/>
</dbReference>
<dbReference type="Gene3D" id="3.40.1710.10">
    <property type="entry name" value="abc type-2 transporter like domain"/>
    <property type="match status" value="1"/>
</dbReference>
<dbReference type="STRING" id="1688.BCUN_1035"/>
<accession>A0A087B2L9</accession>
<evidence type="ECO:0000256" key="3">
    <source>
        <dbReference type="ARBA" id="ARBA00022989"/>
    </source>
</evidence>
<evidence type="ECO:0000256" key="1">
    <source>
        <dbReference type="ARBA" id="ARBA00004141"/>
    </source>
</evidence>
<evidence type="ECO:0000259" key="6">
    <source>
        <dbReference type="Pfam" id="PF12698"/>
    </source>
</evidence>
<dbReference type="EMBL" id="JGYV01000002">
    <property type="protein sequence ID" value="KFI65269.1"/>
    <property type="molecule type" value="Genomic_DNA"/>
</dbReference>
<dbReference type="InterPro" id="IPR013525">
    <property type="entry name" value="ABC2_TM"/>
</dbReference>
<feature type="transmembrane region" description="Helical" evidence="5">
    <location>
        <begin position="635"/>
        <end position="654"/>
    </location>
</feature>
<feature type="transmembrane region" description="Helical" evidence="5">
    <location>
        <begin position="689"/>
        <end position="710"/>
    </location>
</feature>
<keyword evidence="8" id="KW-1185">Reference proteome</keyword>
<dbReference type="PANTHER" id="PTHR43077:SF10">
    <property type="entry name" value="TRANSPORT PERMEASE PROTEIN"/>
    <property type="match status" value="1"/>
</dbReference>
<feature type="transmembrane region" description="Helical" evidence="5">
    <location>
        <begin position="20"/>
        <end position="38"/>
    </location>
</feature>
<keyword evidence="2 5" id="KW-0812">Transmembrane</keyword>
<comment type="subcellular location">
    <subcellularLocation>
        <location evidence="1">Membrane</location>
        <topology evidence="1">Multi-pass membrane protein</topology>
    </subcellularLocation>
</comment>
<feature type="domain" description="ABC-2 type transporter transmembrane" evidence="6">
    <location>
        <begin position="28"/>
        <end position="185"/>
    </location>
</feature>
<proteinExistence type="predicted"/>
<dbReference type="InterPro" id="IPR051328">
    <property type="entry name" value="T7SS_ABC-Transporter"/>
</dbReference>
<evidence type="ECO:0000256" key="5">
    <source>
        <dbReference type="SAM" id="Phobius"/>
    </source>
</evidence>
<gene>
    <name evidence="7" type="ORF">BCUN_1035</name>
</gene>
<dbReference type="Gene3D" id="1.20.120.20">
    <property type="entry name" value="Apolipoprotein"/>
    <property type="match status" value="1"/>
</dbReference>
<dbReference type="PANTHER" id="PTHR43077">
    <property type="entry name" value="TRANSPORT PERMEASE YVFS-RELATED"/>
    <property type="match status" value="1"/>
</dbReference>
<feature type="transmembrane region" description="Helical" evidence="5">
    <location>
        <begin position="533"/>
        <end position="554"/>
    </location>
</feature>
<keyword evidence="3 5" id="KW-1133">Transmembrane helix</keyword>
<name>A0A087B2L9_9BIFI</name>
<dbReference type="AlphaFoldDB" id="A0A087B2L9"/>
<reference evidence="7 8" key="1">
    <citation type="submission" date="2014-03" db="EMBL/GenBank/DDBJ databases">
        <title>Genomics of Bifidobacteria.</title>
        <authorList>
            <person name="Ventura M."/>
            <person name="Milani C."/>
            <person name="Lugli G.A."/>
        </authorList>
    </citation>
    <scope>NUCLEOTIDE SEQUENCE [LARGE SCALE GENOMIC DNA]</scope>
    <source>
        <strain evidence="7 8">LMG 10738</strain>
    </source>
</reference>
<dbReference type="Proteomes" id="UP000029067">
    <property type="component" value="Unassembled WGS sequence"/>
</dbReference>
<feature type="transmembrane region" description="Helical" evidence="5">
    <location>
        <begin position="575"/>
        <end position="599"/>
    </location>
</feature>
<dbReference type="OrthoDB" id="9811483at2"/>
<dbReference type="NCBIfam" id="TIGR03061">
    <property type="entry name" value="pip_yhgE_Nterm"/>
    <property type="match status" value="1"/>
</dbReference>
<dbReference type="GO" id="GO:0140359">
    <property type="term" value="F:ABC-type transporter activity"/>
    <property type="evidence" value="ECO:0007669"/>
    <property type="project" value="InterPro"/>
</dbReference>
<feature type="domain" description="ABC-2 type transporter transmembrane" evidence="6">
    <location>
        <begin position="509"/>
        <end position="707"/>
    </location>
</feature>
<keyword evidence="4 5" id="KW-0472">Membrane</keyword>
<feature type="transmembrane region" description="Helical" evidence="5">
    <location>
        <begin position="605"/>
        <end position="623"/>
    </location>
</feature>
<evidence type="ECO:0000256" key="4">
    <source>
        <dbReference type="ARBA" id="ARBA00023136"/>
    </source>
</evidence>
<dbReference type="Pfam" id="PF12698">
    <property type="entry name" value="ABC2_membrane_3"/>
    <property type="match status" value="2"/>
</dbReference>
<comment type="caution">
    <text evidence="7">The sequence shown here is derived from an EMBL/GenBank/DDBJ whole genome shotgun (WGS) entry which is preliminary data.</text>
</comment>
<dbReference type="GO" id="GO:0016020">
    <property type="term" value="C:membrane"/>
    <property type="evidence" value="ECO:0007669"/>
    <property type="project" value="UniProtKB-SubCell"/>
</dbReference>
<evidence type="ECO:0000313" key="8">
    <source>
        <dbReference type="Proteomes" id="UP000029067"/>
    </source>
</evidence>
<evidence type="ECO:0000313" key="7">
    <source>
        <dbReference type="EMBL" id="KFI65269.1"/>
    </source>
</evidence>
<dbReference type="InterPro" id="IPR017500">
    <property type="entry name" value="Phage_infect_YhgE_N"/>
</dbReference>
<dbReference type="RefSeq" id="WP_033517838.1">
    <property type="nucleotide sequence ID" value="NZ_JGYV01000002.1"/>
</dbReference>
<dbReference type="NCBIfam" id="TIGR03062">
    <property type="entry name" value="pip_yhgE_Cterm"/>
    <property type="match status" value="1"/>
</dbReference>
<evidence type="ECO:0000256" key="2">
    <source>
        <dbReference type="ARBA" id="ARBA00022692"/>
    </source>
</evidence>
<protein>
    <submittedName>
        <fullName evidence="7">Phage infection protein</fullName>
    </submittedName>
</protein>
<sequence length="732" mass="77604">MRMIGRIFADDVRRLTSNVAAIIIVLGLTVIPALFAWFNVAACWNPFGNTKDLQFAIANDDEGYQGSLLPMKVNIGDQVVSSLRANSQLDWTFTSSEEAIDGTRSGKFYAAVVIPKDFSKTMMTFFSSDADHATLDYYDNEKLNALAPKVTDQGADTMSAQINETFAKTLTDAALGIAQTVVDQLDRPEAQDRIRNFNDNIAELAGTLTQSATMLRSYGSLTDSAQTLLDSSQQLVGQADGNAKDAIGKLDGATDAVSDLTGAVDSSIGAVGDALESSSSGIAALGTRIDTLMGDVDDQMTTAAGGLDQLAADVRTQASSYGTLHDQLQSILDSSQLPADSTLRAQLQDAIDRLGSTRDTLDALAAQLTQTAGNVRAKVDANSQDRQETKDLAAQAKSSITGLSDDFDTTVKPGLSKVAESFTSAATQLGSAAATLKDALGDLDDTAADAGKQLDTVRDMLDGSADDLSAAADKLSDFSTRLDKALTSGSMETVKEVLGSGSGTLAATLAAPVQLDHKAIFPVESFGAALAPFYTFIPLFVGATLMVVGLKVTMDKQRRQDLGNPKAWQSYLGHYCVFGLISLMQSTFSLGGTLLFIRVHAVHPLLFMATGWLAGIVFSLFTYTMVAAFGNVGKALCVLVLVMQITGSDGAYPLVVLPHYVNAVSPFLPATYAIRAMRAAMCGIYGNQYWAAMGQLALFIVPLLFVGLVLRAPLLKFNDWVAEKAETTKLIG</sequence>